<dbReference type="InterPro" id="IPR020568">
    <property type="entry name" value="Ribosomal_Su5_D2-typ_SF"/>
</dbReference>
<dbReference type="OrthoDB" id="250531at2"/>
<dbReference type="GO" id="GO:0006012">
    <property type="term" value="P:galactose metabolic process"/>
    <property type="evidence" value="ECO:0007669"/>
    <property type="project" value="UniProtKB-UniRule"/>
</dbReference>
<dbReference type="Pfam" id="PF10509">
    <property type="entry name" value="GalKase_gal_bdg"/>
    <property type="match status" value="1"/>
</dbReference>
<protein>
    <recommendedName>
        <fullName evidence="11">Galactokinase</fullName>
        <ecNumber evidence="11">2.7.1.6</ecNumber>
    </recommendedName>
</protein>
<evidence type="ECO:0000313" key="16">
    <source>
        <dbReference type="Proteomes" id="UP000274909"/>
    </source>
</evidence>
<keyword evidence="9" id="KW-0299">Galactose metabolism</keyword>
<evidence type="ECO:0000256" key="1">
    <source>
        <dbReference type="ARBA" id="ARBA00006566"/>
    </source>
</evidence>
<dbReference type="GO" id="GO:0005524">
    <property type="term" value="F:ATP binding"/>
    <property type="evidence" value="ECO:0007669"/>
    <property type="project" value="UniProtKB-UniRule"/>
</dbReference>
<accession>A0A3S0Y2S8</accession>
<evidence type="ECO:0000259" key="13">
    <source>
        <dbReference type="Pfam" id="PF08544"/>
    </source>
</evidence>
<evidence type="ECO:0000259" key="12">
    <source>
        <dbReference type="Pfam" id="PF00288"/>
    </source>
</evidence>
<reference evidence="15 16" key="1">
    <citation type="submission" date="2018-12" db="EMBL/GenBank/DDBJ databases">
        <authorList>
            <person name="Li F."/>
        </authorList>
    </citation>
    <scope>NUCLEOTIDE SEQUENCE [LARGE SCALE GENOMIC DNA]</scope>
    <source>
        <strain evidence="15 16">EGI 6500705</strain>
    </source>
</reference>
<keyword evidence="8" id="KW-0460">Magnesium</keyword>
<evidence type="ECO:0000256" key="11">
    <source>
        <dbReference type="NCBIfam" id="TIGR00131"/>
    </source>
</evidence>
<dbReference type="PROSITE" id="PS00627">
    <property type="entry name" value="GHMP_KINASES_ATP"/>
    <property type="match status" value="1"/>
</dbReference>
<dbReference type="Pfam" id="PF08544">
    <property type="entry name" value="GHMP_kinases_C"/>
    <property type="match status" value="1"/>
</dbReference>
<evidence type="ECO:0000256" key="5">
    <source>
        <dbReference type="ARBA" id="ARBA00022741"/>
    </source>
</evidence>
<dbReference type="PANTHER" id="PTHR10457:SF7">
    <property type="entry name" value="GALACTOKINASE-RELATED"/>
    <property type="match status" value="1"/>
</dbReference>
<dbReference type="InterPro" id="IPR014721">
    <property type="entry name" value="Ribsml_uS5_D2-typ_fold_subgr"/>
</dbReference>
<evidence type="ECO:0000256" key="8">
    <source>
        <dbReference type="ARBA" id="ARBA00022842"/>
    </source>
</evidence>
<feature type="domain" description="GHMP kinase N-terminal" evidence="12">
    <location>
        <begin position="95"/>
        <end position="183"/>
    </location>
</feature>
<proteinExistence type="inferred from homology"/>
<evidence type="ECO:0000313" key="15">
    <source>
        <dbReference type="EMBL" id="RUR03407.1"/>
    </source>
</evidence>
<dbReference type="GO" id="GO:0005829">
    <property type="term" value="C:cytosol"/>
    <property type="evidence" value="ECO:0007669"/>
    <property type="project" value="TreeGrafter"/>
</dbReference>
<feature type="domain" description="GHMP kinase C-terminal" evidence="13">
    <location>
        <begin position="294"/>
        <end position="366"/>
    </location>
</feature>
<dbReference type="InterPro" id="IPR013750">
    <property type="entry name" value="GHMP_kinase_C_dom"/>
</dbReference>
<keyword evidence="4" id="KW-0479">Metal-binding</keyword>
<evidence type="ECO:0000256" key="2">
    <source>
        <dbReference type="ARBA" id="ARBA00022490"/>
    </source>
</evidence>
<evidence type="ECO:0000256" key="4">
    <source>
        <dbReference type="ARBA" id="ARBA00022723"/>
    </source>
</evidence>
<evidence type="ECO:0000256" key="3">
    <source>
        <dbReference type="ARBA" id="ARBA00022679"/>
    </source>
</evidence>
<comment type="caution">
    <text evidence="15">The sequence shown here is derived from an EMBL/GenBank/DDBJ whole genome shotgun (WGS) entry which is preliminary data.</text>
</comment>
<dbReference type="PRINTS" id="PR00959">
    <property type="entry name" value="MEVGALKINASE"/>
</dbReference>
<dbReference type="Pfam" id="PF00288">
    <property type="entry name" value="GHMP_kinases_N"/>
    <property type="match status" value="1"/>
</dbReference>
<keyword evidence="6 15" id="KW-0418">Kinase</keyword>
<dbReference type="Gene3D" id="3.30.230.10">
    <property type="match status" value="1"/>
</dbReference>
<evidence type="ECO:0000256" key="7">
    <source>
        <dbReference type="ARBA" id="ARBA00022840"/>
    </source>
</evidence>
<evidence type="ECO:0000256" key="6">
    <source>
        <dbReference type="ARBA" id="ARBA00022777"/>
    </source>
</evidence>
<dbReference type="PROSITE" id="PS00106">
    <property type="entry name" value="GALACTOKINASE"/>
    <property type="match status" value="1"/>
</dbReference>
<dbReference type="GO" id="GO:0004335">
    <property type="term" value="F:galactokinase activity"/>
    <property type="evidence" value="ECO:0007669"/>
    <property type="project" value="UniProtKB-UniRule"/>
</dbReference>
<keyword evidence="3 15" id="KW-0808">Transferase</keyword>
<dbReference type="AlphaFoldDB" id="A0A3S0Y2S8"/>
<dbReference type="FunFam" id="3.30.70.890:FF:000001">
    <property type="entry name" value="Galactokinase"/>
    <property type="match status" value="1"/>
</dbReference>
<dbReference type="NCBIfam" id="TIGR00131">
    <property type="entry name" value="gal_kin"/>
    <property type="match status" value="1"/>
</dbReference>
<evidence type="ECO:0000256" key="9">
    <source>
        <dbReference type="ARBA" id="ARBA00023144"/>
    </source>
</evidence>
<dbReference type="RefSeq" id="WP_127046766.1">
    <property type="nucleotide sequence ID" value="NZ_RZGZ01000001.1"/>
</dbReference>
<dbReference type="InterPro" id="IPR019741">
    <property type="entry name" value="Galactokinase_CS"/>
</dbReference>
<dbReference type="InterPro" id="IPR019539">
    <property type="entry name" value="GalKase_N"/>
</dbReference>
<keyword evidence="16" id="KW-1185">Reference proteome</keyword>
<dbReference type="InterPro" id="IPR000705">
    <property type="entry name" value="Galactokinase"/>
</dbReference>
<dbReference type="InterPro" id="IPR006206">
    <property type="entry name" value="Mevalonate/galactokinase"/>
</dbReference>
<dbReference type="InterPro" id="IPR036554">
    <property type="entry name" value="GHMP_kinase_C_sf"/>
</dbReference>
<dbReference type="PANTHER" id="PTHR10457">
    <property type="entry name" value="MEVALONATE KINASE/GALACTOKINASE"/>
    <property type="match status" value="1"/>
</dbReference>
<dbReference type="EMBL" id="RZGZ01000001">
    <property type="protein sequence ID" value="RUR03407.1"/>
    <property type="molecule type" value="Genomic_DNA"/>
</dbReference>
<gene>
    <name evidence="15" type="primary">galK</name>
    <name evidence="15" type="ORF">ELQ94_02370</name>
</gene>
<dbReference type="EC" id="2.7.1.6" evidence="11"/>
<dbReference type="GO" id="GO:0046872">
    <property type="term" value="F:metal ion binding"/>
    <property type="evidence" value="ECO:0007669"/>
    <property type="project" value="UniProtKB-KW"/>
</dbReference>
<keyword evidence="5" id="KW-0547">Nucleotide-binding</keyword>
<keyword evidence="2" id="KW-0963">Cytoplasm</keyword>
<dbReference type="Proteomes" id="UP000274909">
    <property type="component" value="Unassembled WGS sequence"/>
</dbReference>
<comment type="similarity">
    <text evidence="1">Belongs to the GHMP kinase family. GalK subfamily.</text>
</comment>
<organism evidence="15 16">
    <name type="scientific">Labedella endophytica</name>
    <dbReference type="NCBI Taxonomy" id="1523160"/>
    <lineage>
        <taxon>Bacteria</taxon>
        <taxon>Bacillati</taxon>
        <taxon>Actinomycetota</taxon>
        <taxon>Actinomycetes</taxon>
        <taxon>Micrococcales</taxon>
        <taxon>Microbacteriaceae</taxon>
        <taxon>Labedella</taxon>
    </lineage>
</organism>
<evidence type="ECO:0000259" key="14">
    <source>
        <dbReference type="Pfam" id="PF10509"/>
    </source>
</evidence>
<keyword evidence="10" id="KW-0119">Carbohydrate metabolism</keyword>
<dbReference type="InterPro" id="IPR006203">
    <property type="entry name" value="GHMP_knse_ATP-bd_CS"/>
</dbReference>
<dbReference type="InterPro" id="IPR006204">
    <property type="entry name" value="GHMP_kinase_N_dom"/>
</dbReference>
<name>A0A3S0Y2S8_9MICO</name>
<dbReference type="SUPFAM" id="SSF55060">
    <property type="entry name" value="GHMP Kinase, C-terminal domain"/>
    <property type="match status" value="1"/>
</dbReference>
<dbReference type="Gene3D" id="3.30.70.890">
    <property type="entry name" value="GHMP kinase, C-terminal domain"/>
    <property type="match status" value="1"/>
</dbReference>
<evidence type="ECO:0000256" key="10">
    <source>
        <dbReference type="ARBA" id="ARBA00023277"/>
    </source>
</evidence>
<dbReference type="SUPFAM" id="SSF54211">
    <property type="entry name" value="Ribosomal protein S5 domain 2-like"/>
    <property type="match status" value="1"/>
</dbReference>
<dbReference type="FunFam" id="3.30.230.10:FF:000017">
    <property type="entry name" value="Galactokinase"/>
    <property type="match status" value="1"/>
</dbReference>
<sequence>MTATTDDEATRLFTAQFGGEPDGVWSAPGRVNLIGEHTDYNDGFALPFAIDYRAVVAVRLRDDDRVVVVSTAGGDPVETSLDALDGSRISSWAAYVFGIVWALGEDHGRDRLTGFELALHSDVPVGAGLSSSASIECATAVALDELWSLGAERASLVLAGQRAENTVVGAPTGIMDQTASLFGEADSAVFLDCRTQEAVPVGLGFAEAGLEVLVVDTRVSHDHATGGYASRRESCERAARALGVPALRDADLDDLQAAFTDGRLDEETFRRARHVITEDERVLETVRTLRSAGPRAVGELLDASHASMRDDFEISVPEIDAAVAAMRAAGALGARLTGGGFGGSAIGLLPRERVAEATAAVREAFAAAGFGEPGITTVSPSPGARRDG</sequence>
<dbReference type="PRINTS" id="PR00473">
    <property type="entry name" value="GALCTOKINASE"/>
</dbReference>
<feature type="domain" description="Galactokinase N-terminal" evidence="14">
    <location>
        <begin position="12"/>
        <end position="59"/>
    </location>
</feature>
<keyword evidence="7" id="KW-0067">ATP-binding</keyword>
<dbReference type="PIRSF" id="PIRSF000530">
    <property type="entry name" value="Galactokinase"/>
    <property type="match status" value="1"/>
</dbReference>